<dbReference type="Proteomes" id="UP000015241">
    <property type="component" value="Unassembled WGS sequence"/>
</dbReference>
<feature type="compositionally biased region" description="Basic residues" evidence="1">
    <location>
        <begin position="143"/>
        <end position="159"/>
    </location>
</feature>
<protein>
    <submittedName>
        <fullName evidence="2">Uncharacterized protein</fullName>
    </submittedName>
</protein>
<proteinExistence type="predicted"/>
<accession>S8DWH2</accession>
<dbReference type="PANTHER" id="PTHR24216">
    <property type="entry name" value="PAXILLIN-RELATED"/>
    <property type="match status" value="1"/>
</dbReference>
<dbReference type="InParanoid" id="S8DWH2"/>
<feature type="region of interest" description="Disordered" evidence="1">
    <location>
        <begin position="553"/>
        <end position="621"/>
    </location>
</feature>
<dbReference type="AlphaFoldDB" id="S8DWH2"/>
<feature type="region of interest" description="Disordered" evidence="1">
    <location>
        <begin position="97"/>
        <end position="264"/>
    </location>
</feature>
<dbReference type="STRING" id="743788.S8DWH2"/>
<feature type="region of interest" description="Disordered" evidence="1">
    <location>
        <begin position="1050"/>
        <end position="1094"/>
    </location>
</feature>
<feature type="compositionally biased region" description="Polar residues" evidence="1">
    <location>
        <begin position="486"/>
        <end position="496"/>
    </location>
</feature>
<feature type="compositionally biased region" description="Basic and acidic residues" evidence="1">
    <location>
        <begin position="182"/>
        <end position="215"/>
    </location>
</feature>
<name>S8DWH2_FOMSC</name>
<organism evidence="2 3">
    <name type="scientific">Fomitopsis schrenkii</name>
    <name type="common">Brown rot fungus</name>
    <dbReference type="NCBI Taxonomy" id="2126942"/>
    <lineage>
        <taxon>Eukaryota</taxon>
        <taxon>Fungi</taxon>
        <taxon>Dikarya</taxon>
        <taxon>Basidiomycota</taxon>
        <taxon>Agaricomycotina</taxon>
        <taxon>Agaricomycetes</taxon>
        <taxon>Polyporales</taxon>
        <taxon>Fomitopsis</taxon>
    </lineage>
</organism>
<feature type="compositionally biased region" description="Pro residues" evidence="1">
    <location>
        <begin position="558"/>
        <end position="567"/>
    </location>
</feature>
<dbReference type="EMBL" id="KE504205">
    <property type="protein sequence ID" value="EPS95518.1"/>
    <property type="molecule type" value="Genomic_DNA"/>
</dbReference>
<feature type="region of interest" description="Disordered" evidence="1">
    <location>
        <begin position="1"/>
        <end position="70"/>
    </location>
</feature>
<sequence>MPTPTSGPPVLSNRTAEAARLSEHCSPDGPTRPESPSYAEVAAGRKSPSPEAGGLPTRQDAAEGAQPLQLRAMRCPDDEAIPDIQLDDAATRAAALEHALATDPTPREAADIAAGEKANLVGEQLPLPEQTATAKGAQPPKKAPSKGKGKVVPRPKKRGAVGQGLPSSTASSTPTADARQGVTHDRITSDARKRRRVTDDVEDGRTEPPTDDRVQNAESESFAQTARPAAGLFVYDDADTLARPPPVTPPPVRRMPPNQPGWGPEEEYLVSYWRERESHNWQTFPSYPFPLPTASSTPAPDQSSRTAAVGIIPECPWLTITPVAGPRGGPITSAARSGWSQPTDPEPLPPLTADTQQAYPVPVLHDHTTSLDIDYDHRSAGSWRTVPTRGGTTRDYEPARPQTPEITAGMYAPLASPPDDAMLVDEPLTHATYHPLEPVQLAPPPSPPRAPTPAHAPDQNPARRSFTSGHRTSPTSCPPMRRLRSPDQSASASTPHTRIPRFTRRLATDFMRMSDHTRTSPKEASINKHAHRLERLRQPPLGTAEVQDEQLQGVTAGAPPPPPPPGGGSPTIVPAVPLPQGGHVHLHTPGLNITRTPREGWPRTELRSPTSWRDGQEEEQADAWGVEGGGVRVFVHFAAHGAQDMGTNDRIEAAQGIFIAEFQVDTNGIHIIPSLPRAVGPLRANQSPTYFAVIGMDATAAIRIAGYGWISTSRVTMRLEFLRDAPPNYLGAFLHVRRFGSMHNDDIAARVRNIIREDAIVAGEIRAIIERDIAAGGRWRQYPVEIVFDHVLSSLTVNIIPLRTRGAEAEPLARIYIEPPTANASDWLTFRAMIMGLRLGDVLTGHPVPFAGTLWCALCHSHDHPTTNCTLPSVPGQSTAAHVADEGAAAAAAAEAGAAAGAAEGAVGAAAAGAAAGAAEGAVGAAAAGAAAGAAEGAVGAAAAGAAAGAAEGAVGAAAAGAAAGAAEGAVGAAAAGAAAGAAEGAVGAAAAGAAAGAAEGAVGAAAAGAAAGAAEGAVGAAAADRLIRATSTTTRGAITAAATLTMATKAAAHREAPQLQPTEAPQVATGEAAKRSGSPSSPPPLLTTATTQCHRQALVGYSKRVD</sequence>
<evidence type="ECO:0000313" key="2">
    <source>
        <dbReference type="EMBL" id="EPS95518.1"/>
    </source>
</evidence>
<feature type="region of interest" description="Disordered" evidence="1">
    <location>
        <begin position="382"/>
        <end position="405"/>
    </location>
</feature>
<evidence type="ECO:0000313" key="3">
    <source>
        <dbReference type="Proteomes" id="UP000015241"/>
    </source>
</evidence>
<feature type="compositionally biased region" description="Basic and acidic residues" evidence="1">
    <location>
        <begin position="512"/>
        <end position="521"/>
    </location>
</feature>
<dbReference type="HOGENOM" id="CLU_282283_0_0_1"/>
<feature type="compositionally biased region" description="Pro residues" evidence="1">
    <location>
        <begin position="243"/>
        <end position="259"/>
    </location>
</feature>
<reference evidence="2 3" key="1">
    <citation type="journal article" date="2012" name="Science">
        <title>The Paleozoic origin of enzymatic lignin decomposition reconstructed from 31 fungal genomes.</title>
        <authorList>
            <person name="Floudas D."/>
            <person name="Binder M."/>
            <person name="Riley R."/>
            <person name="Barry K."/>
            <person name="Blanchette R.A."/>
            <person name="Henrissat B."/>
            <person name="Martinez A.T."/>
            <person name="Otillar R."/>
            <person name="Spatafora J.W."/>
            <person name="Yadav J.S."/>
            <person name="Aerts A."/>
            <person name="Benoit I."/>
            <person name="Boyd A."/>
            <person name="Carlson A."/>
            <person name="Copeland A."/>
            <person name="Coutinho P.M."/>
            <person name="de Vries R.P."/>
            <person name="Ferreira P."/>
            <person name="Findley K."/>
            <person name="Foster B."/>
            <person name="Gaskell J."/>
            <person name="Glotzer D."/>
            <person name="Gorecki P."/>
            <person name="Heitman J."/>
            <person name="Hesse C."/>
            <person name="Hori C."/>
            <person name="Igarashi K."/>
            <person name="Jurgens J.A."/>
            <person name="Kallen N."/>
            <person name="Kersten P."/>
            <person name="Kohler A."/>
            <person name="Kuees U."/>
            <person name="Kumar T.K.A."/>
            <person name="Kuo A."/>
            <person name="LaButti K."/>
            <person name="Larrondo L.F."/>
            <person name="Lindquist E."/>
            <person name="Ling A."/>
            <person name="Lombard V."/>
            <person name="Lucas S."/>
            <person name="Lundell T."/>
            <person name="Martin R."/>
            <person name="McLaughlin D.J."/>
            <person name="Morgenstern I."/>
            <person name="Morin E."/>
            <person name="Murat C."/>
            <person name="Nagy L.G."/>
            <person name="Nolan M."/>
            <person name="Ohm R.A."/>
            <person name="Patyshakuliyeva A."/>
            <person name="Rokas A."/>
            <person name="Ruiz-Duenas F.J."/>
            <person name="Sabat G."/>
            <person name="Salamov A."/>
            <person name="Samejima M."/>
            <person name="Schmutz J."/>
            <person name="Slot J.C."/>
            <person name="St John F."/>
            <person name="Stenlid J."/>
            <person name="Sun H."/>
            <person name="Sun S."/>
            <person name="Syed K."/>
            <person name="Tsang A."/>
            <person name="Wiebenga A."/>
            <person name="Young D."/>
            <person name="Pisabarro A."/>
            <person name="Eastwood D.C."/>
            <person name="Martin F."/>
            <person name="Cullen D."/>
            <person name="Grigoriev I.V."/>
            <person name="Hibbett D.S."/>
        </authorList>
    </citation>
    <scope>NUCLEOTIDE SEQUENCE</scope>
    <source>
        <strain evidence="3">FP-58527</strain>
    </source>
</reference>
<evidence type="ECO:0000256" key="1">
    <source>
        <dbReference type="SAM" id="MobiDB-lite"/>
    </source>
</evidence>
<keyword evidence="3" id="KW-1185">Reference proteome</keyword>
<feature type="compositionally biased region" description="Pro residues" evidence="1">
    <location>
        <begin position="441"/>
        <end position="451"/>
    </location>
</feature>
<feature type="region of interest" description="Disordered" evidence="1">
    <location>
        <begin position="437"/>
        <end position="541"/>
    </location>
</feature>
<feature type="compositionally biased region" description="Low complexity" evidence="1">
    <location>
        <begin position="166"/>
        <end position="176"/>
    </location>
</feature>
<dbReference type="OrthoDB" id="2758679at2759"/>
<feature type="compositionally biased region" description="Polar residues" evidence="1">
    <location>
        <begin position="465"/>
        <end position="475"/>
    </location>
</feature>
<gene>
    <name evidence="2" type="ORF">FOMPIDRAFT_1019373</name>
</gene>
<feature type="compositionally biased region" description="Basic and acidic residues" evidence="1">
    <location>
        <begin position="596"/>
        <end position="606"/>
    </location>
</feature>
<dbReference type="PANTHER" id="PTHR24216:SF65">
    <property type="entry name" value="PAXILLIN-LIKE PROTEIN 1"/>
    <property type="match status" value="1"/>
</dbReference>